<proteinExistence type="inferred from homology"/>
<dbReference type="InterPro" id="IPR000101">
    <property type="entry name" value="GGT_peptidase"/>
</dbReference>
<dbReference type="EC" id="2.3.2.2" evidence="11"/>
<keyword evidence="11" id="KW-0317">Glutathione biosynthesis</keyword>
<evidence type="ECO:0000256" key="1">
    <source>
        <dbReference type="ARBA" id="ARBA00001049"/>
    </source>
</evidence>
<accession>A0A255XT45</accession>
<comment type="similarity">
    <text evidence="3 11">Belongs to the gamma-glutamyltransferase family.</text>
</comment>
<evidence type="ECO:0000256" key="4">
    <source>
        <dbReference type="ARBA" id="ARBA00022679"/>
    </source>
</evidence>
<feature type="binding site" evidence="10">
    <location>
        <begin position="468"/>
        <end position="469"/>
    </location>
    <ligand>
        <name>L-glutamate</name>
        <dbReference type="ChEBI" id="CHEBI:29985"/>
    </ligand>
</feature>
<keyword evidence="7 11" id="KW-0012">Acyltransferase</keyword>
<dbReference type="InterPro" id="IPR043138">
    <property type="entry name" value="GGT_lsub"/>
</dbReference>
<keyword evidence="12" id="KW-0732">Signal</keyword>
<keyword evidence="6 11" id="KW-0865">Zymogen</keyword>
<comment type="catalytic activity">
    <reaction evidence="1 11">
        <text>an S-substituted glutathione + H2O = an S-substituted L-cysteinylglycine + L-glutamate</text>
        <dbReference type="Rhea" id="RHEA:59468"/>
        <dbReference type="ChEBI" id="CHEBI:15377"/>
        <dbReference type="ChEBI" id="CHEBI:29985"/>
        <dbReference type="ChEBI" id="CHEBI:90779"/>
        <dbReference type="ChEBI" id="CHEBI:143103"/>
        <dbReference type="EC" id="3.4.19.13"/>
    </reaction>
</comment>
<dbReference type="PANTHER" id="PTHR43199:SF1">
    <property type="entry name" value="GLUTATHIONE HYDROLASE PROENZYME"/>
    <property type="match status" value="1"/>
</dbReference>
<keyword evidence="14" id="KW-1185">Reference proteome</keyword>
<dbReference type="Proteomes" id="UP000216361">
    <property type="component" value="Unassembled WGS sequence"/>
</dbReference>
<dbReference type="EMBL" id="NOXS01000031">
    <property type="protein sequence ID" value="OYQ19544.1"/>
    <property type="molecule type" value="Genomic_DNA"/>
</dbReference>
<dbReference type="InterPro" id="IPR051792">
    <property type="entry name" value="GGT_bact"/>
</dbReference>
<evidence type="ECO:0000313" key="13">
    <source>
        <dbReference type="EMBL" id="OYQ19544.1"/>
    </source>
</evidence>
<dbReference type="Gene3D" id="1.10.246.130">
    <property type="match status" value="1"/>
</dbReference>
<evidence type="ECO:0000256" key="12">
    <source>
        <dbReference type="SAM" id="SignalP"/>
    </source>
</evidence>
<dbReference type="Gene3D" id="3.60.20.40">
    <property type="match status" value="1"/>
</dbReference>
<evidence type="ECO:0000256" key="9">
    <source>
        <dbReference type="PIRSR" id="PIRSR600101-1"/>
    </source>
</evidence>
<evidence type="ECO:0000256" key="2">
    <source>
        <dbReference type="ARBA" id="ARBA00001089"/>
    </source>
</evidence>
<dbReference type="UniPathway" id="UPA00204"/>
<comment type="subunit">
    <text evidence="11">This enzyme consists of two polypeptide chains, which are synthesized in precursor form from a single polypeptide.</text>
</comment>
<name>A0A255XT45_9PROT</name>
<dbReference type="PANTHER" id="PTHR43199">
    <property type="entry name" value="GLUTATHIONE HYDROLASE"/>
    <property type="match status" value="1"/>
</dbReference>
<dbReference type="InterPro" id="IPR043137">
    <property type="entry name" value="GGT_ssub_C"/>
</dbReference>
<feature type="chain" id="PRO_5012377834" description="Glutathione hydrolase proenzyme" evidence="12">
    <location>
        <begin position="28"/>
        <end position="584"/>
    </location>
</feature>
<keyword evidence="5 11" id="KW-0378">Hydrolase</keyword>
<dbReference type="GO" id="GO:0036374">
    <property type="term" value="F:glutathione hydrolase activity"/>
    <property type="evidence" value="ECO:0007669"/>
    <property type="project" value="UniProtKB-UniRule"/>
</dbReference>
<protein>
    <recommendedName>
        <fullName evidence="11">Glutathione hydrolase proenzyme</fullName>
        <ecNumber evidence="11">2.3.2.2</ecNumber>
        <ecNumber evidence="11">3.4.19.13</ecNumber>
    </recommendedName>
    <component>
        <recommendedName>
            <fullName evidence="11">Glutathione hydrolase large chain</fullName>
        </recommendedName>
    </component>
    <component>
        <recommendedName>
            <fullName evidence="11">Glutathione hydrolase small chain</fullName>
        </recommendedName>
    </component>
</protein>
<gene>
    <name evidence="13" type="primary">ggt</name>
    <name evidence="13" type="ORF">CHR90_09015</name>
</gene>
<evidence type="ECO:0000256" key="7">
    <source>
        <dbReference type="ARBA" id="ARBA00023315"/>
    </source>
</evidence>
<dbReference type="GO" id="GO:0103068">
    <property type="term" value="F:leukotriene C4 gamma-glutamyl transferase activity"/>
    <property type="evidence" value="ECO:0007669"/>
    <property type="project" value="UniProtKB-EC"/>
</dbReference>
<comment type="catalytic activity">
    <reaction evidence="8 11">
        <text>an N-terminal (5-L-glutamyl)-[peptide] + an alpha-amino acid = 5-L-glutamyl amino acid + an N-terminal L-alpha-aminoacyl-[peptide]</text>
        <dbReference type="Rhea" id="RHEA:23904"/>
        <dbReference type="Rhea" id="RHEA-COMP:9780"/>
        <dbReference type="Rhea" id="RHEA-COMP:9795"/>
        <dbReference type="ChEBI" id="CHEBI:77644"/>
        <dbReference type="ChEBI" id="CHEBI:78597"/>
        <dbReference type="ChEBI" id="CHEBI:78599"/>
        <dbReference type="ChEBI" id="CHEBI:78608"/>
        <dbReference type="EC" id="2.3.2.2"/>
    </reaction>
</comment>
<dbReference type="EC" id="3.4.19.13" evidence="11"/>
<organism evidence="13 14">
    <name type="scientific">Elstera cyanobacteriorum</name>
    <dbReference type="NCBI Taxonomy" id="2022747"/>
    <lineage>
        <taxon>Bacteria</taxon>
        <taxon>Pseudomonadati</taxon>
        <taxon>Pseudomonadota</taxon>
        <taxon>Alphaproteobacteria</taxon>
        <taxon>Rhodospirillales</taxon>
        <taxon>Rhodospirillaceae</taxon>
        <taxon>Elstera</taxon>
    </lineage>
</organism>
<dbReference type="RefSeq" id="WP_094408649.1">
    <property type="nucleotide sequence ID" value="NZ_BMJZ01000004.1"/>
</dbReference>
<dbReference type="NCBIfam" id="TIGR00066">
    <property type="entry name" value="g_glut_trans"/>
    <property type="match status" value="1"/>
</dbReference>
<evidence type="ECO:0000256" key="11">
    <source>
        <dbReference type="RuleBase" id="RU368036"/>
    </source>
</evidence>
<dbReference type="PRINTS" id="PR01210">
    <property type="entry name" value="GGTRANSPTASE"/>
</dbReference>
<dbReference type="GO" id="GO:0006751">
    <property type="term" value="P:glutathione catabolic process"/>
    <property type="evidence" value="ECO:0007669"/>
    <property type="project" value="UniProtKB-UniRule"/>
</dbReference>
<comment type="pathway">
    <text evidence="11">Sulfur metabolism; glutathione metabolism.</text>
</comment>
<feature type="binding site" evidence="10">
    <location>
        <position position="491"/>
    </location>
    <ligand>
        <name>L-glutamate</name>
        <dbReference type="ChEBI" id="CHEBI:29985"/>
    </ligand>
</feature>
<evidence type="ECO:0000256" key="5">
    <source>
        <dbReference type="ARBA" id="ARBA00022801"/>
    </source>
</evidence>
<comment type="caution">
    <text evidence="13">The sequence shown here is derived from an EMBL/GenBank/DDBJ whole genome shotgun (WGS) entry which is preliminary data.</text>
</comment>
<dbReference type="GO" id="GO:0006750">
    <property type="term" value="P:glutathione biosynthetic process"/>
    <property type="evidence" value="ECO:0007669"/>
    <property type="project" value="UniProtKB-KW"/>
</dbReference>
<evidence type="ECO:0000256" key="3">
    <source>
        <dbReference type="ARBA" id="ARBA00009381"/>
    </source>
</evidence>
<evidence type="ECO:0000313" key="14">
    <source>
        <dbReference type="Proteomes" id="UP000216361"/>
    </source>
</evidence>
<reference evidence="13 14" key="1">
    <citation type="submission" date="2017-07" db="EMBL/GenBank/DDBJ databases">
        <title>Elstera cyanobacteriorum sp. nov., a novel bacterium isolated from cyanobacterial aggregates in a eutrophic lake.</title>
        <authorList>
            <person name="Cai H."/>
        </authorList>
    </citation>
    <scope>NUCLEOTIDE SEQUENCE [LARGE SCALE GENOMIC DNA]</scope>
    <source>
        <strain evidence="13 14">TH019</strain>
    </source>
</reference>
<feature type="binding site" evidence="10">
    <location>
        <position position="444"/>
    </location>
    <ligand>
        <name>L-glutamate</name>
        <dbReference type="ChEBI" id="CHEBI:29985"/>
    </ligand>
</feature>
<keyword evidence="4 11" id="KW-0808">Transferase</keyword>
<comment type="catalytic activity">
    <reaction evidence="2 11">
        <text>glutathione + H2O = L-cysteinylglycine + L-glutamate</text>
        <dbReference type="Rhea" id="RHEA:28807"/>
        <dbReference type="ChEBI" id="CHEBI:15377"/>
        <dbReference type="ChEBI" id="CHEBI:29985"/>
        <dbReference type="ChEBI" id="CHEBI:57925"/>
        <dbReference type="ChEBI" id="CHEBI:61694"/>
        <dbReference type="EC" id="3.4.19.13"/>
    </reaction>
</comment>
<evidence type="ECO:0000256" key="10">
    <source>
        <dbReference type="PIRSR" id="PIRSR600101-2"/>
    </source>
</evidence>
<feature type="active site" description="Nucleophile" evidence="9">
    <location>
        <position position="404"/>
    </location>
</feature>
<feature type="binding site" evidence="10">
    <location>
        <position position="117"/>
    </location>
    <ligand>
        <name>L-glutamate</name>
        <dbReference type="ChEBI" id="CHEBI:29985"/>
    </ligand>
</feature>
<feature type="signal peptide" evidence="12">
    <location>
        <begin position="1"/>
        <end position="27"/>
    </location>
</feature>
<dbReference type="InterPro" id="IPR029055">
    <property type="entry name" value="Ntn_hydrolases_N"/>
</dbReference>
<dbReference type="AlphaFoldDB" id="A0A255XT45"/>
<evidence type="ECO:0000256" key="8">
    <source>
        <dbReference type="ARBA" id="ARBA00047417"/>
    </source>
</evidence>
<dbReference type="OrthoDB" id="9781342at2"/>
<dbReference type="SUPFAM" id="SSF56235">
    <property type="entry name" value="N-terminal nucleophile aminohydrolases (Ntn hydrolases)"/>
    <property type="match status" value="1"/>
</dbReference>
<evidence type="ECO:0000256" key="6">
    <source>
        <dbReference type="ARBA" id="ARBA00023145"/>
    </source>
</evidence>
<comment type="PTM">
    <text evidence="11">Cleaved by autocatalysis into a large and a small subunit.</text>
</comment>
<sequence>MATMRNLRRTCLTGLLAGLLLAPPLLAQAPEKAPEAATGTAAKALVSADKFMVIAANPLASRAGAEVLAKGGTAADAAIAVQLVLNLVEPQSSGIGGGAFVLYYDKAAGKLTSYDGREIAPEKATPQLFLNADGKPLPFYDAVVGGRSVGVPGVPRLLDVLHKRHGKAVWADLVKPALGIAEEGFTISPRLAKLLAAEKYLMRDPVAKAYFYRPNGEPRWEGELLTNPDYAATLKILAEHGVEPFYKGSIGEAIVAAVRQEPNPGSLSMADLAAYKVIQRDPVCSGYRGLKICGMAPPSSGGLAVAQMLGILERYDLKSFGPGGVQAVHLFMQAGRLAFADRDMYVADPAFVRQPITGMLDPVYLGQRAQLIDWNADKGTAPAGQPPASSGALAVGETPEFPSTTQIAIVDSYGNALSMTTTIEDGFGARRMAAGFLLNNQLTDFSFVPERDGKPVANRVEPGKRPRSSMAPTIVFDDSGAVKMVLGSPGGAAIIQYVAQTLLGMIDWGMDPQTAVSQAHFGNRNGNALLEDGTGATGFKQALETMGYKVTVGEMNSGLAAILVKDGKLLGGADPRREGLVVGN</sequence>
<dbReference type="Pfam" id="PF01019">
    <property type="entry name" value="G_glu_transpept"/>
    <property type="match status" value="1"/>
</dbReference>